<sequence>MAGTIQRIKEFIDSQGFTVASFEKLVGFSNGSLASQIKNNKSIGVDKLENIVSKFPEISPAWLLKGEGPMLRSAEFEISKNPKPAPNAIPINIPQPGEEEDLELIKREDSTEFRHLGDDQYLVICPLVEQYAYAGYVAGWSDAVYVDDLPRHTVVMKNLTLGVYRSFEVRGDSMDNGLRKSFADGDILTGRKLYQKHWRSKLHIHKYKYFILVTIDGIQIKEIIDHKVDEGIIVCHSLNPDKEMYPDFELSLADVREIYYVKARTEPLD</sequence>
<dbReference type="EMBL" id="CP001619">
    <property type="protein sequence ID" value="ACT96678.1"/>
    <property type="molecule type" value="Genomic_DNA"/>
</dbReference>
<organism evidence="1 2">
    <name type="scientific">Dyadobacter fermentans (strain ATCC 700827 / DSM 18053 / CIP 107007 / KCTC 52180 / NS114)</name>
    <dbReference type="NCBI Taxonomy" id="471854"/>
    <lineage>
        <taxon>Bacteria</taxon>
        <taxon>Pseudomonadati</taxon>
        <taxon>Bacteroidota</taxon>
        <taxon>Cytophagia</taxon>
        <taxon>Cytophagales</taxon>
        <taxon>Spirosomataceae</taxon>
        <taxon>Dyadobacter</taxon>
    </lineage>
</organism>
<dbReference type="HOGENOM" id="CLU_074799_2_1_10"/>
<protein>
    <submittedName>
        <fullName evidence="1">Uncharacterized protein</fullName>
    </submittedName>
</protein>
<accession>C6VVE8</accession>
<evidence type="ECO:0000313" key="2">
    <source>
        <dbReference type="Proteomes" id="UP000002011"/>
    </source>
</evidence>
<dbReference type="RefSeq" id="WP_015814918.1">
    <property type="nucleotide sequence ID" value="NC_013037.1"/>
</dbReference>
<dbReference type="STRING" id="471854.Dfer_5487"/>
<dbReference type="Proteomes" id="UP000002011">
    <property type="component" value="Chromosome"/>
</dbReference>
<dbReference type="KEGG" id="dfe:Dfer_5487"/>
<reference evidence="1 2" key="1">
    <citation type="journal article" date="2009" name="Stand. Genomic Sci.">
        <title>Complete genome sequence of Dyadobacter fermentans type strain (NS114).</title>
        <authorList>
            <person name="Lang E."/>
            <person name="Lapidus A."/>
            <person name="Chertkov O."/>
            <person name="Brettin T."/>
            <person name="Detter J.C."/>
            <person name="Han C."/>
            <person name="Copeland A."/>
            <person name="Glavina Del Rio T."/>
            <person name="Nolan M."/>
            <person name="Chen F."/>
            <person name="Lucas S."/>
            <person name="Tice H."/>
            <person name="Cheng J.F."/>
            <person name="Land M."/>
            <person name="Hauser L."/>
            <person name="Chang Y.J."/>
            <person name="Jeffries C.D."/>
            <person name="Kopitz M."/>
            <person name="Bruce D."/>
            <person name="Goodwin L."/>
            <person name="Pitluck S."/>
            <person name="Ovchinnikova G."/>
            <person name="Pati A."/>
            <person name="Ivanova N."/>
            <person name="Mavrommatis K."/>
            <person name="Chen A."/>
            <person name="Palaniappan K."/>
            <person name="Chain P."/>
            <person name="Bristow J."/>
            <person name="Eisen J.A."/>
            <person name="Markowitz V."/>
            <person name="Hugenholtz P."/>
            <person name="Goker M."/>
            <person name="Rohde M."/>
            <person name="Kyrpides N.C."/>
            <person name="Klenk H.P."/>
        </authorList>
    </citation>
    <scope>NUCLEOTIDE SEQUENCE [LARGE SCALE GENOMIC DNA]</scope>
    <source>
        <strain evidence="2">ATCC 700827 / DSM 18053 / CIP 107007 / KCTC 52180 / NS114</strain>
    </source>
</reference>
<keyword evidence="2" id="KW-1185">Reference proteome</keyword>
<evidence type="ECO:0000313" key="1">
    <source>
        <dbReference type="EMBL" id="ACT96678.1"/>
    </source>
</evidence>
<dbReference type="eggNOG" id="COG2932">
    <property type="taxonomic scope" value="Bacteria"/>
</dbReference>
<gene>
    <name evidence="1" type="ordered locus">Dfer_5487</name>
</gene>
<dbReference type="AlphaFoldDB" id="C6VVE8"/>
<name>C6VVE8_DYAFD</name>
<dbReference type="OrthoDB" id="3831186at2"/>
<proteinExistence type="predicted"/>